<keyword evidence="3" id="KW-1185">Reference proteome</keyword>
<dbReference type="RefSeq" id="WP_160029864.1">
    <property type="nucleotide sequence ID" value="NZ_CP041764.1"/>
</dbReference>
<dbReference type="InterPro" id="IPR010982">
    <property type="entry name" value="Lambda_DNA-bd_dom_sf"/>
</dbReference>
<dbReference type="Gene3D" id="1.10.260.40">
    <property type="entry name" value="lambda repressor-like DNA-binding domains"/>
    <property type="match status" value="1"/>
</dbReference>
<dbReference type="Proteomes" id="UP000430368">
    <property type="component" value="Chromosome"/>
</dbReference>
<gene>
    <name evidence="2" type="ORF">FO014_13440</name>
</gene>
<protein>
    <submittedName>
        <fullName evidence="2">Helix-turn-helix domain-containing protein</fullName>
    </submittedName>
</protein>
<dbReference type="Pfam" id="PF17765">
    <property type="entry name" value="MLTR_LBD"/>
    <property type="match status" value="1"/>
</dbReference>
<dbReference type="Gene3D" id="3.30.450.180">
    <property type="match status" value="1"/>
</dbReference>
<dbReference type="SMART" id="SM00530">
    <property type="entry name" value="HTH_XRE"/>
    <property type="match status" value="1"/>
</dbReference>
<dbReference type="Pfam" id="PF13560">
    <property type="entry name" value="HTH_31"/>
    <property type="match status" value="1"/>
</dbReference>
<dbReference type="InterPro" id="IPR041413">
    <property type="entry name" value="MLTR_LBD"/>
</dbReference>
<evidence type="ECO:0000313" key="2">
    <source>
        <dbReference type="EMBL" id="QHA87884.1"/>
    </source>
</evidence>
<evidence type="ECO:0000313" key="3">
    <source>
        <dbReference type="Proteomes" id="UP000430368"/>
    </source>
</evidence>
<dbReference type="SUPFAM" id="SSF47413">
    <property type="entry name" value="lambda repressor-like DNA-binding domains"/>
    <property type="match status" value="1"/>
</dbReference>
<proteinExistence type="predicted"/>
<dbReference type="PANTHER" id="PTHR35010">
    <property type="entry name" value="BLL4672 PROTEIN-RELATED"/>
    <property type="match status" value="1"/>
</dbReference>
<sequence>MSRNAAVKDFLVKHRAKLNPSDYGFSPLNRRVSGLRREEVAQLAAVSVSWYTWLEQGREISISPAALQRIGKVLKLSPVEQQYLNTMVFGNDAPHQAPTLLPAEVMAMVDALNPHPAFVRRDNMDILYWNQAAQMQIFDWSAIAEADRNSLKLMFVCPAYKQKIYQWEQAARHTIAAFRAYQAAGSNRDDFTAIVDDLTARSSEFRTMWDYHDVRKIGTGNKAIINNDGRVSHYTYTSLEVEHSPGLYLIFYLPSDQPQS</sequence>
<reference evidence="2 3" key="1">
    <citation type="submission" date="2019-07" db="EMBL/GenBank/DDBJ databases">
        <title>Serratia dokdonensis sp. nov., an elicitor of systemic resistance in Nicotiana Tabacum.</title>
        <authorList>
            <person name="Son J.-S."/>
            <person name="Hwang Y.-J."/>
            <person name="Lee S.-Y."/>
            <person name="Ghim S.-Y."/>
        </authorList>
    </citation>
    <scope>NUCLEOTIDE SEQUENCE [LARGE SCALE GENOMIC DNA]</scope>
    <source>
        <strain evidence="2 3">KUDC3025</strain>
    </source>
</reference>
<organism evidence="2 3">
    <name type="scientific">Serratia rhizosphaerae</name>
    <dbReference type="NCBI Taxonomy" id="2597702"/>
    <lineage>
        <taxon>Bacteria</taxon>
        <taxon>Pseudomonadati</taxon>
        <taxon>Pseudomonadota</taxon>
        <taxon>Gammaproteobacteria</taxon>
        <taxon>Enterobacterales</taxon>
        <taxon>Yersiniaceae</taxon>
        <taxon>Serratia</taxon>
    </lineage>
</organism>
<dbReference type="CDD" id="cd00093">
    <property type="entry name" value="HTH_XRE"/>
    <property type="match status" value="1"/>
</dbReference>
<evidence type="ECO:0000259" key="1">
    <source>
        <dbReference type="SMART" id="SM00530"/>
    </source>
</evidence>
<dbReference type="InterPro" id="IPR001387">
    <property type="entry name" value="Cro/C1-type_HTH"/>
</dbReference>
<dbReference type="EMBL" id="CP041764">
    <property type="protein sequence ID" value="QHA87884.1"/>
    <property type="molecule type" value="Genomic_DNA"/>
</dbReference>
<accession>A0ABX6GNM4</accession>
<feature type="domain" description="HTH cro/C1-type" evidence="1">
    <location>
        <begin position="10"/>
        <end position="81"/>
    </location>
</feature>
<name>A0ABX6GNM4_9GAMM</name>